<reference evidence="1 2" key="1">
    <citation type="submission" date="2019-04" db="EMBL/GenBank/DDBJ databases">
        <title>Fungal friends and foes A comparative genomics study of 23 Aspergillus species from section Flavi.</title>
        <authorList>
            <consortium name="DOE Joint Genome Institute"/>
            <person name="Kjaerbolling I."/>
            <person name="Vesth T.C."/>
            <person name="Frisvad J.C."/>
            <person name="Nybo J.L."/>
            <person name="Theobald S."/>
            <person name="Kildgaard S."/>
            <person name="Petersen T.I."/>
            <person name="Kuo A."/>
            <person name="Sato A."/>
            <person name="Lyhne E.K."/>
            <person name="Kogle M.E."/>
            <person name="Wiebenga A."/>
            <person name="Kun R.S."/>
            <person name="Lubbers R.J."/>
            <person name="Makela M.R."/>
            <person name="Barry K."/>
            <person name="Chovatia M."/>
            <person name="Clum A."/>
            <person name="Daum C."/>
            <person name="Haridas S."/>
            <person name="He G."/>
            <person name="LaButti K."/>
            <person name="Lipzen A."/>
            <person name="Mondo S."/>
            <person name="Pangilinan J."/>
            <person name="Riley R."/>
            <person name="Salamov A."/>
            <person name="Simmons B.A."/>
            <person name="Magnuson J.K."/>
            <person name="Henrissat B."/>
            <person name="Mortensen U.H."/>
            <person name="Larsen T.O."/>
            <person name="De vries R.P."/>
            <person name="Grigoriev I.V."/>
            <person name="Machida M."/>
            <person name="Baker S.E."/>
            <person name="Andersen M.R."/>
        </authorList>
    </citation>
    <scope>NUCLEOTIDE SEQUENCE [LARGE SCALE GENOMIC DNA]</scope>
    <source>
        <strain evidence="1 2">CBS 126849</strain>
    </source>
</reference>
<sequence length="77" mass="8943">MPQDTQQPTECKESYFEKIIEHHYLKNENGNQALKDKSHGIEGELHSDLKKCEAACKQYLERDKQLEEEGQTYGGLM</sequence>
<evidence type="ECO:0000313" key="1">
    <source>
        <dbReference type="EMBL" id="KAB8213245.1"/>
    </source>
</evidence>
<evidence type="ECO:0000313" key="2">
    <source>
        <dbReference type="Proteomes" id="UP000326799"/>
    </source>
</evidence>
<protein>
    <submittedName>
        <fullName evidence="1">Uncharacterized protein</fullName>
    </submittedName>
</protein>
<gene>
    <name evidence="1" type="ORF">BDV33DRAFT_210397</name>
</gene>
<name>A0A5N6E820_9EURO</name>
<accession>A0A5N6E820</accession>
<dbReference type="Proteomes" id="UP000326799">
    <property type="component" value="Unassembled WGS sequence"/>
</dbReference>
<proteinExistence type="predicted"/>
<keyword evidence="2" id="KW-1185">Reference proteome</keyword>
<dbReference type="AlphaFoldDB" id="A0A5N6E820"/>
<dbReference type="EMBL" id="ML733657">
    <property type="protein sequence ID" value="KAB8213245.1"/>
    <property type="molecule type" value="Genomic_DNA"/>
</dbReference>
<organism evidence="1 2">
    <name type="scientific">Aspergillus novoparasiticus</name>
    <dbReference type="NCBI Taxonomy" id="986946"/>
    <lineage>
        <taxon>Eukaryota</taxon>
        <taxon>Fungi</taxon>
        <taxon>Dikarya</taxon>
        <taxon>Ascomycota</taxon>
        <taxon>Pezizomycotina</taxon>
        <taxon>Eurotiomycetes</taxon>
        <taxon>Eurotiomycetidae</taxon>
        <taxon>Eurotiales</taxon>
        <taxon>Aspergillaceae</taxon>
        <taxon>Aspergillus</taxon>
        <taxon>Aspergillus subgen. Circumdati</taxon>
    </lineage>
</organism>